<sequence>MKNALKNGGQGDIKISEASLTPRGLHGEGSFQTFAEDELPSLSFFIICHPKRDVPFTPFLPLSCKKKATKHCTRPWVMAFVACSDNFLILERFIFCYRNFLLRVASISI</sequence>
<dbReference type="AlphaFoldDB" id="A0A8J6NV42"/>
<accession>A0A8J6NV42</accession>
<reference evidence="1 2" key="1">
    <citation type="submission" date="2020-08" db="EMBL/GenBank/DDBJ databases">
        <title>Bridging the membrane lipid divide: bacteria of the FCB group superphylum have the potential to synthesize archaeal ether lipids.</title>
        <authorList>
            <person name="Villanueva L."/>
            <person name="Von Meijenfeldt F.A.B."/>
            <person name="Westbye A.B."/>
            <person name="Yadav S."/>
            <person name="Hopmans E.C."/>
            <person name="Dutilh B.E."/>
            <person name="Sinninghe Damste J.S."/>
        </authorList>
    </citation>
    <scope>NUCLEOTIDE SEQUENCE [LARGE SCALE GENOMIC DNA]</scope>
    <source>
        <strain evidence="1">NIOZ-UU17</strain>
    </source>
</reference>
<organism evidence="1 2">
    <name type="scientific">Candidatus Desulfatibia vada</name>
    <dbReference type="NCBI Taxonomy" id="2841696"/>
    <lineage>
        <taxon>Bacteria</taxon>
        <taxon>Pseudomonadati</taxon>
        <taxon>Thermodesulfobacteriota</taxon>
        <taxon>Desulfobacteria</taxon>
        <taxon>Desulfobacterales</taxon>
        <taxon>Desulfobacterales incertae sedis</taxon>
        <taxon>Candidatus Desulfatibia</taxon>
    </lineage>
</organism>
<protein>
    <submittedName>
        <fullName evidence="1">Uncharacterized protein</fullName>
    </submittedName>
</protein>
<proteinExistence type="predicted"/>
<name>A0A8J6NV42_9BACT</name>
<comment type="caution">
    <text evidence="1">The sequence shown here is derived from an EMBL/GenBank/DDBJ whole genome shotgun (WGS) entry which is preliminary data.</text>
</comment>
<evidence type="ECO:0000313" key="1">
    <source>
        <dbReference type="EMBL" id="MBC8433033.1"/>
    </source>
</evidence>
<dbReference type="Proteomes" id="UP000605201">
    <property type="component" value="Unassembled WGS sequence"/>
</dbReference>
<gene>
    <name evidence="1" type="ORF">H8D96_14065</name>
</gene>
<dbReference type="EMBL" id="JACNIG010000264">
    <property type="protein sequence ID" value="MBC8433033.1"/>
    <property type="molecule type" value="Genomic_DNA"/>
</dbReference>
<evidence type="ECO:0000313" key="2">
    <source>
        <dbReference type="Proteomes" id="UP000605201"/>
    </source>
</evidence>